<dbReference type="Gene3D" id="3.30.1490.300">
    <property type="match status" value="1"/>
</dbReference>
<dbReference type="Pfam" id="PF11104">
    <property type="entry name" value="PilM_2"/>
    <property type="match status" value="1"/>
</dbReference>
<organism evidence="1 2">
    <name type="scientific">Halomonas elongata</name>
    <dbReference type="NCBI Taxonomy" id="2746"/>
    <lineage>
        <taxon>Bacteria</taxon>
        <taxon>Pseudomonadati</taxon>
        <taxon>Pseudomonadota</taxon>
        <taxon>Gammaproteobacteria</taxon>
        <taxon>Oceanospirillales</taxon>
        <taxon>Halomonadaceae</taxon>
        <taxon>Halomonas</taxon>
    </lineage>
</organism>
<proteinExistence type="predicted"/>
<dbReference type="PIRSF" id="PIRSF019169">
    <property type="entry name" value="PilM"/>
    <property type="match status" value="1"/>
</dbReference>
<reference evidence="1 2" key="1">
    <citation type="submission" date="2016-06" db="EMBL/GenBank/DDBJ databases">
        <title>Genome sequence of halotolerant plant growth promoting strain of Halomonas elongata HEK1 isolated from salterns of Rann of Kutch, Gujarat, India.</title>
        <authorList>
            <person name="Gaba S."/>
            <person name="Singh R.N."/>
            <person name="Abrol S."/>
            <person name="Kaushik R."/>
            <person name="Saxena A.K."/>
        </authorList>
    </citation>
    <scope>NUCLEOTIDE SEQUENCE [LARGE SCALE GENOMIC DNA]</scope>
    <source>
        <strain evidence="1 2">HEK1</strain>
    </source>
</reference>
<comment type="caution">
    <text evidence="1">The sequence shown here is derived from an EMBL/GenBank/DDBJ whole genome shotgun (WGS) entry which is preliminary data.</text>
</comment>
<dbReference type="InterPro" id="IPR043129">
    <property type="entry name" value="ATPase_NBD"/>
</dbReference>
<dbReference type="AlphaFoldDB" id="A0A1B8NWY8"/>
<evidence type="ECO:0000313" key="2">
    <source>
        <dbReference type="Proteomes" id="UP000092504"/>
    </source>
</evidence>
<accession>A0A1B8NWY8</accession>
<dbReference type="SUPFAM" id="SSF53067">
    <property type="entry name" value="Actin-like ATPase domain"/>
    <property type="match status" value="2"/>
</dbReference>
<name>A0A1B8NWY8_HALEL</name>
<dbReference type="NCBIfam" id="TIGR01175">
    <property type="entry name" value="pilM"/>
    <property type="match status" value="1"/>
</dbReference>
<dbReference type="Gene3D" id="3.30.420.40">
    <property type="match status" value="2"/>
</dbReference>
<protein>
    <submittedName>
        <fullName evidence="1">Competence protein A</fullName>
    </submittedName>
</protein>
<dbReference type="PANTHER" id="PTHR32432">
    <property type="entry name" value="CELL DIVISION PROTEIN FTSA-RELATED"/>
    <property type="match status" value="1"/>
</dbReference>
<dbReference type="InterPro" id="IPR050696">
    <property type="entry name" value="FtsA/MreB"/>
</dbReference>
<dbReference type="Proteomes" id="UP000092504">
    <property type="component" value="Unassembled WGS sequence"/>
</dbReference>
<dbReference type="PATRIC" id="fig|2746.7.peg.3669"/>
<dbReference type="PANTHER" id="PTHR32432:SF3">
    <property type="entry name" value="ETHANOLAMINE UTILIZATION PROTEIN EUTJ"/>
    <property type="match status" value="1"/>
</dbReference>
<dbReference type="EMBL" id="MAJD01000002">
    <property type="protein sequence ID" value="OBX34509.1"/>
    <property type="molecule type" value="Genomic_DNA"/>
</dbReference>
<evidence type="ECO:0000313" key="1">
    <source>
        <dbReference type="EMBL" id="OBX34509.1"/>
    </source>
</evidence>
<dbReference type="CDD" id="cd24049">
    <property type="entry name" value="ASKHA_NBD_PilM"/>
    <property type="match status" value="1"/>
</dbReference>
<sequence length="342" mass="36348">MWRFKTAAQDLIGVDIGSSTVNIVELRFKGGGPRVSGLGVAPLQAGAVIENRIHDDDVVADALSCALAVAKPLGKRACVAVPAGAAIVRTLNLPASLDEEDIESRLQLESDKHIPFPFDDITFDFQSLGPCDDAVDQQAVLLVACRRQAVEQRAGLLRRVGLMPVAVDVDTFAVERAMSAPWIRSSSSGEDGAGLALVDVGADSSAFYILQRGRVVYRHDIALGGRMLIEGFGDRHGAEHGHGLLDDTLAPFVDALAGQVGRALQLYHAAGQGLEIRRMALAGSVSVLPGLAGRLAEKSELRVAVVDPLHGVRRHSRVDAHRLTEAAPSMLTACGLAMRRRP</sequence>
<dbReference type="InterPro" id="IPR005883">
    <property type="entry name" value="PilM"/>
</dbReference>
<gene>
    <name evidence="1" type="ORF">A8U91_03565</name>
</gene>